<dbReference type="PANTHER" id="PTHR43861">
    <property type="entry name" value="TRANS-ACONITATE 2-METHYLTRANSFERASE-RELATED"/>
    <property type="match status" value="1"/>
</dbReference>
<keyword evidence="4" id="KW-1185">Reference proteome</keyword>
<keyword evidence="1" id="KW-0808">Transferase</keyword>
<evidence type="ECO:0000256" key="1">
    <source>
        <dbReference type="ARBA" id="ARBA00022679"/>
    </source>
</evidence>
<dbReference type="InterPro" id="IPR041698">
    <property type="entry name" value="Methyltransf_25"/>
</dbReference>
<accession>A0ABQ6G9X6</accession>
<dbReference type="Proteomes" id="UP001157114">
    <property type="component" value="Unassembled WGS sequence"/>
</dbReference>
<dbReference type="SUPFAM" id="SSF53335">
    <property type="entry name" value="S-adenosyl-L-methionine-dependent methyltransferases"/>
    <property type="match status" value="1"/>
</dbReference>
<sequence length="257" mass="29075">MVESVVDFYDDLAESYHLIFVDWKHAITWQGEVLSQIIDSKLESPSMAGVSLLDCSCGIGTQAIGLANHGFIVTGSDLSAVSIERARKEAESFGVEINFKVADFRSLEDDVCGVFDVVLSADNAIPHLLTDEDLYQAARNMYAKVKDDGILLLTMRDYDELVITKPRATEPRVFDKGQRIVFQVWDWADDSKTYLTNHFLMQQENGQWVTKQSTTRYRALLRDELTDILSTVGFSDIEWLLPSESGYYQPIVIARKK</sequence>
<evidence type="ECO:0000313" key="3">
    <source>
        <dbReference type="EMBL" id="GLX67305.1"/>
    </source>
</evidence>
<reference evidence="3 4" key="1">
    <citation type="submission" date="2023-03" db="EMBL/GenBank/DDBJ databases">
        <title>Draft genome sequence of the bacteria which degrade cell wall of Tricholomamatutake.</title>
        <authorList>
            <person name="Konishi Y."/>
            <person name="Fukuta Y."/>
            <person name="Shirasaka N."/>
        </authorList>
    </citation>
    <scope>NUCLEOTIDE SEQUENCE [LARGE SCALE GENOMIC DNA]</scope>
    <source>
        <strain evidence="4">mu1</strain>
    </source>
</reference>
<dbReference type="RefSeq" id="WP_284238050.1">
    <property type="nucleotide sequence ID" value="NZ_BSSQ01000006.1"/>
</dbReference>
<evidence type="ECO:0000259" key="2">
    <source>
        <dbReference type="Pfam" id="PF13649"/>
    </source>
</evidence>
<dbReference type="CDD" id="cd02440">
    <property type="entry name" value="AdoMet_MTases"/>
    <property type="match status" value="1"/>
</dbReference>
<feature type="domain" description="Methyltransferase" evidence="2">
    <location>
        <begin position="53"/>
        <end position="149"/>
    </location>
</feature>
<organism evidence="3 4">
    <name type="scientific">Paenibacillus glycanilyticus</name>
    <dbReference type="NCBI Taxonomy" id="126569"/>
    <lineage>
        <taxon>Bacteria</taxon>
        <taxon>Bacillati</taxon>
        <taxon>Bacillota</taxon>
        <taxon>Bacilli</taxon>
        <taxon>Bacillales</taxon>
        <taxon>Paenibacillaceae</taxon>
        <taxon>Paenibacillus</taxon>
    </lineage>
</organism>
<dbReference type="InterPro" id="IPR029063">
    <property type="entry name" value="SAM-dependent_MTases_sf"/>
</dbReference>
<dbReference type="Gene3D" id="3.40.50.150">
    <property type="entry name" value="Vaccinia Virus protein VP39"/>
    <property type="match status" value="1"/>
</dbReference>
<dbReference type="Pfam" id="PF13649">
    <property type="entry name" value="Methyltransf_25"/>
    <property type="match status" value="1"/>
</dbReference>
<protein>
    <recommendedName>
        <fullName evidence="2">Methyltransferase domain-containing protein</fullName>
    </recommendedName>
</protein>
<dbReference type="EMBL" id="BSSQ01000006">
    <property type="protein sequence ID" value="GLX67305.1"/>
    <property type="molecule type" value="Genomic_DNA"/>
</dbReference>
<gene>
    <name evidence="3" type="ORF">MU1_16500</name>
</gene>
<evidence type="ECO:0000313" key="4">
    <source>
        <dbReference type="Proteomes" id="UP001157114"/>
    </source>
</evidence>
<comment type="caution">
    <text evidence="3">The sequence shown here is derived from an EMBL/GenBank/DDBJ whole genome shotgun (WGS) entry which is preliminary data.</text>
</comment>
<proteinExistence type="predicted"/>
<name>A0ABQ6G9X6_9BACL</name>